<feature type="domain" description="HTH asnC-type" evidence="4">
    <location>
        <begin position="1"/>
        <end position="64"/>
    </location>
</feature>
<dbReference type="AlphaFoldDB" id="A0A840TU67"/>
<name>A0A840TU67_9BACT</name>
<keyword evidence="3" id="KW-0804">Transcription</keyword>
<proteinExistence type="predicted"/>
<evidence type="ECO:0000256" key="3">
    <source>
        <dbReference type="ARBA" id="ARBA00023163"/>
    </source>
</evidence>
<dbReference type="Gene3D" id="3.30.70.920">
    <property type="match status" value="1"/>
</dbReference>
<dbReference type="PROSITE" id="PS00519">
    <property type="entry name" value="HTH_ASNC_1"/>
    <property type="match status" value="1"/>
</dbReference>
<dbReference type="RefSeq" id="WP_184173019.1">
    <property type="nucleotide sequence ID" value="NZ_JACHGF010000002.1"/>
</dbReference>
<dbReference type="Proteomes" id="UP000557307">
    <property type="component" value="Unassembled WGS sequence"/>
</dbReference>
<protein>
    <submittedName>
        <fullName evidence="5">Lrp/AsnC family transcriptional regulator</fullName>
    </submittedName>
</protein>
<dbReference type="GO" id="GO:0006355">
    <property type="term" value="P:regulation of DNA-templated transcription"/>
    <property type="evidence" value="ECO:0007669"/>
    <property type="project" value="UniProtKB-ARBA"/>
</dbReference>
<dbReference type="InterPro" id="IPR036388">
    <property type="entry name" value="WH-like_DNA-bd_sf"/>
</dbReference>
<sequence length="153" mass="17724">MNPDATDRQLMKLLQQNAQLTIKEMAARVNLSVTPVHDRIRKLEKEGYIERYVCLLNRRKLGKNLLVYCNITLDKQRKESFEEFNEAVGQMPEVLECCVVSGSFDYLLKIVVDDVEAYNQFYQQNLSVLKSVLHISSFFVMSQVKSTTELPLE</sequence>
<evidence type="ECO:0000313" key="6">
    <source>
        <dbReference type="Proteomes" id="UP000557307"/>
    </source>
</evidence>
<dbReference type="PANTHER" id="PTHR30154:SF34">
    <property type="entry name" value="TRANSCRIPTIONAL REGULATOR AZLB"/>
    <property type="match status" value="1"/>
</dbReference>
<dbReference type="Pfam" id="PF01037">
    <property type="entry name" value="AsnC_trans_reg"/>
    <property type="match status" value="1"/>
</dbReference>
<keyword evidence="1" id="KW-0805">Transcription regulation</keyword>
<keyword evidence="6" id="KW-1185">Reference proteome</keyword>
<dbReference type="SUPFAM" id="SSF54909">
    <property type="entry name" value="Dimeric alpha+beta barrel"/>
    <property type="match status" value="1"/>
</dbReference>
<dbReference type="SMART" id="SM00344">
    <property type="entry name" value="HTH_ASNC"/>
    <property type="match status" value="1"/>
</dbReference>
<dbReference type="CDD" id="cd00090">
    <property type="entry name" value="HTH_ARSR"/>
    <property type="match status" value="1"/>
</dbReference>
<evidence type="ECO:0000256" key="2">
    <source>
        <dbReference type="ARBA" id="ARBA00023125"/>
    </source>
</evidence>
<dbReference type="PROSITE" id="PS50956">
    <property type="entry name" value="HTH_ASNC_2"/>
    <property type="match status" value="1"/>
</dbReference>
<keyword evidence="2" id="KW-0238">DNA-binding</keyword>
<dbReference type="InterPro" id="IPR036390">
    <property type="entry name" value="WH_DNA-bd_sf"/>
</dbReference>
<accession>A0A840TU67</accession>
<dbReference type="InterPro" id="IPR000485">
    <property type="entry name" value="AsnC-type_HTH_dom"/>
</dbReference>
<organism evidence="5 6">
    <name type="scientific">Rhabdobacter roseus</name>
    <dbReference type="NCBI Taxonomy" id="1655419"/>
    <lineage>
        <taxon>Bacteria</taxon>
        <taxon>Pseudomonadati</taxon>
        <taxon>Bacteroidota</taxon>
        <taxon>Cytophagia</taxon>
        <taxon>Cytophagales</taxon>
        <taxon>Cytophagaceae</taxon>
        <taxon>Rhabdobacter</taxon>
    </lineage>
</organism>
<dbReference type="PANTHER" id="PTHR30154">
    <property type="entry name" value="LEUCINE-RESPONSIVE REGULATORY PROTEIN"/>
    <property type="match status" value="1"/>
</dbReference>
<evidence type="ECO:0000256" key="1">
    <source>
        <dbReference type="ARBA" id="ARBA00023015"/>
    </source>
</evidence>
<dbReference type="GO" id="GO:0005829">
    <property type="term" value="C:cytosol"/>
    <property type="evidence" value="ECO:0007669"/>
    <property type="project" value="TreeGrafter"/>
</dbReference>
<comment type="caution">
    <text evidence="5">The sequence shown here is derived from an EMBL/GenBank/DDBJ whole genome shotgun (WGS) entry which is preliminary data.</text>
</comment>
<dbReference type="GO" id="GO:0043565">
    <property type="term" value="F:sequence-specific DNA binding"/>
    <property type="evidence" value="ECO:0007669"/>
    <property type="project" value="InterPro"/>
</dbReference>
<dbReference type="Pfam" id="PF13412">
    <property type="entry name" value="HTH_24"/>
    <property type="match status" value="1"/>
</dbReference>
<dbReference type="Gene3D" id="1.10.10.10">
    <property type="entry name" value="Winged helix-like DNA-binding domain superfamily/Winged helix DNA-binding domain"/>
    <property type="match status" value="1"/>
</dbReference>
<dbReference type="EMBL" id="JACHGF010000002">
    <property type="protein sequence ID" value="MBB5283540.1"/>
    <property type="molecule type" value="Genomic_DNA"/>
</dbReference>
<evidence type="ECO:0000313" key="5">
    <source>
        <dbReference type="EMBL" id="MBB5283540.1"/>
    </source>
</evidence>
<dbReference type="InterPro" id="IPR019888">
    <property type="entry name" value="Tscrpt_reg_AsnC-like"/>
</dbReference>
<reference evidence="5 6" key="1">
    <citation type="submission" date="2020-08" db="EMBL/GenBank/DDBJ databases">
        <title>Genomic Encyclopedia of Type Strains, Phase IV (KMG-IV): sequencing the most valuable type-strain genomes for metagenomic binning, comparative biology and taxonomic classification.</title>
        <authorList>
            <person name="Goeker M."/>
        </authorList>
    </citation>
    <scope>NUCLEOTIDE SEQUENCE [LARGE SCALE GENOMIC DNA]</scope>
    <source>
        <strain evidence="5 6">DSM 105074</strain>
    </source>
</reference>
<dbReference type="InterPro" id="IPR011991">
    <property type="entry name" value="ArsR-like_HTH"/>
</dbReference>
<dbReference type="PRINTS" id="PR00033">
    <property type="entry name" value="HTHASNC"/>
</dbReference>
<gene>
    <name evidence="5" type="ORF">HNQ92_001666</name>
</gene>
<dbReference type="InterPro" id="IPR019887">
    <property type="entry name" value="Tscrpt_reg_AsnC/Lrp_C"/>
</dbReference>
<evidence type="ECO:0000259" key="4">
    <source>
        <dbReference type="PROSITE" id="PS50956"/>
    </source>
</evidence>
<dbReference type="InterPro" id="IPR011008">
    <property type="entry name" value="Dimeric_a/b-barrel"/>
</dbReference>
<dbReference type="InterPro" id="IPR019885">
    <property type="entry name" value="Tscrpt_reg_HTH_AsnC-type_CS"/>
</dbReference>
<dbReference type="SUPFAM" id="SSF46785">
    <property type="entry name" value="Winged helix' DNA-binding domain"/>
    <property type="match status" value="1"/>
</dbReference>
<dbReference type="GO" id="GO:0043200">
    <property type="term" value="P:response to amino acid"/>
    <property type="evidence" value="ECO:0007669"/>
    <property type="project" value="TreeGrafter"/>
</dbReference>